<accession>A0AAN9YMF6</accession>
<reference evidence="3 4" key="1">
    <citation type="submission" date="2024-02" db="EMBL/GenBank/DDBJ databases">
        <title>De novo assembly and annotation of 12 fungi associated with fruit tree decline syndrome in Ontario, Canada.</title>
        <authorList>
            <person name="Sulman M."/>
            <person name="Ellouze W."/>
            <person name="Ilyukhin E."/>
        </authorList>
    </citation>
    <scope>NUCLEOTIDE SEQUENCE [LARGE SCALE GENOMIC DNA]</scope>
    <source>
        <strain evidence="3 4">M11/M66-122</strain>
    </source>
</reference>
<dbReference type="PANTHER" id="PTHR43991">
    <property type="entry name" value="WD REPEAT PROTEIN (AFU_ORTHOLOGUE AFUA_8G05640)-RELATED"/>
    <property type="match status" value="1"/>
</dbReference>
<feature type="compositionally biased region" description="Basic and acidic residues" evidence="1">
    <location>
        <begin position="602"/>
        <end position="612"/>
    </location>
</feature>
<dbReference type="InterPro" id="IPR015943">
    <property type="entry name" value="WD40/YVTN_repeat-like_dom_sf"/>
</dbReference>
<dbReference type="PANTHER" id="PTHR43991:SF9">
    <property type="entry name" value="DUF2415 DOMAIN-CONTAINING PROTEIN"/>
    <property type="match status" value="1"/>
</dbReference>
<dbReference type="Pfam" id="PF10313">
    <property type="entry name" value="DUF2415"/>
    <property type="match status" value="1"/>
</dbReference>
<protein>
    <recommendedName>
        <fullName evidence="2">DUF2415 domain-containing protein</fullName>
    </recommendedName>
</protein>
<evidence type="ECO:0000313" key="4">
    <source>
        <dbReference type="Proteomes" id="UP001320420"/>
    </source>
</evidence>
<feature type="region of interest" description="Disordered" evidence="1">
    <location>
        <begin position="600"/>
        <end position="625"/>
    </location>
</feature>
<feature type="compositionally biased region" description="Low complexity" evidence="1">
    <location>
        <begin position="347"/>
        <end position="377"/>
    </location>
</feature>
<feature type="compositionally biased region" description="Basic and acidic residues" evidence="1">
    <location>
        <begin position="335"/>
        <end position="346"/>
    </location>
</feature>
<comment type="caution">
    <text evidence="3">The sequence shown here is derived from an EMBL/GenBank/DDBJ whole genome shotgun (WGS) entry which is preliminary data.</text>
</comment>
<feature type="region of interest" description="Disordered" evidence="1">
    <location>
        <begin position="335"/>
        <end position="423"/>
    </location>
</feature>
<gene>
    <name evidence="3" type="ORF">SLS62_008956</name>
</gene>
<evidence type="ECO:0000259" key="2">
    <source>
        <dbReference type="Pfam" id="PF10313"/>
    </source>
</evidence>
<feature type="region of interest" description="Disordered" evidence="1">
    <location>
        <begin position="466"/>
        <end position="501"/>
    </location>
</feature>
<dbReference type="SUPFAM" id="SSF50978">
    <property type="entry name" value="WD40 repeat-like"/>
    <property type="match status" value="1"/>
</dbReference>
<proteinExistence type="predicted"/>
<feature type="compositionally biased region" description="Basic and acidic residues" evidence="1">
    <location>
        <begin position="395"/>
        <end position="413"/>
    </location>
</feature>
<dbReference type="InterPro" id="IPR019417">
    <property type="entry name" value="DUF2415"/>
</dbReference>
<sequence length="625" mass="69856">MENRPLILNTSYWPTEGLVLKDGRKHYRTTVAPIGEFAVIRDVGQTDGADDVLNSDFRSTLNSLEASSAGEASMSQLQRDMLSIVERINGSNKTWSTSNHRFGTERVNCITIWQPPIPPSNPAKPGHYSTPVAVLANNDKSVIVVGLYECEEIDQLDYPDCVNRAVISPDGTIMAAICDDPFLYIHVRKAPPKAKGNEYYDWVPMPKIHLKGQRNRDTSDCRGSFAAAFSPSGRYLAVGTQYGTISIFDTDALRDPDMNPLVTYFNASRAPHESGAVRDMAFSPGPYDLLAWTEHRGRIGIADARTNFAQRQVISISTDEHDNFDHLSLHDRSTIDPRLLDPRSERSTGSSPSVPSALSTSGSGRPLPNPESSEPSPRVNHPFTPTETEVLEAVQTDRRRREARDQREQREQQVSRGSPAWRSSVWAERVSAPLRVTIRFTGSGDRELVLTNTLITQRETLTRILERERNTREHHRTGALQTPPGEQERERRAPTPRRRSSLMQALTQNVDSFTQIMNRQQPPANAREVSDNNRDSSGPWLPQRLTSGWADLEALYNIAGGDSGVAETSRNEAGRTRRAIPVINDVWNDDFSGFRRTYARPGSREHLQHPDDTAGLSWSEDGQTL</sequence>
<keyword evidence="4" id="KW-1185">Reference proteome</keyword>
<feature type="region of interest" description="Disordered" evidence="1">
    <location>
        <begin position="520"/>
        <end position="542"/>
    </location>
</feature>
<organism evidence="3 4">
    <name type="scientific">Diatrype stigma</name>
    <dbReference type="NCBI Taxonomy" id="117547"/>
    <lineage>
        <taxon>Eukaryota</taxon>
        <taxon>Fungi</taxon>
        <taxon>Dikarya</taxon>
        <taxon>Ascomycota</taxon>
        <taxon>Pezizomycotina</taxon>
        <taxon>Sordariomycetes</taxon>
        <taxon>Xylariomycetidae</taxon>
        <taxon>Xylariales</taxon>
        <taxon>Diatrypaceae</taxon>
        <taxon>Diatrype</taxon>
    </lineage>
</organism>
<dbReference type="Proteomes" id="UP001320420">
    <property type="component" value="Unassembled WGS sequence"/>
</dbReference>
<dbReference type="InterPro" id="IPR036322">
    <property type="entry name" value="WD40_repeat_dom_sf"/>
</dbReference>
<dbReference type="AlphaFoldDB" id="A0AAN9YMF6"/>
<feature type="domain" description="DUF2415" evidence="2">
    <location>
        <begin position="275"/>
        <end position="314"/>
    </location>
</feature>
<evidence type="ECO:0000313" key="3">
    <source>
        <dbReference type="EMBL" id="KAK7747710.1"/>
    </source>
</evidence>
<dbReference type="EMBL" id="JAKJXP020000088">
    <property type="protein sequence ID" value="KAK7747710.1"/>
    <property type="molecule type" value="Genomic_DNA"/>
</dbReference>
<evidence type="ECO:0000256" key="1">
    <source>
        <dbReference type="SAM" id="MobiDB-lite"/>
    </source>
</evidence>
<name>A0AAN9YMF6_9PEZI</name>
<dbReference type="Gene3D" id="2.130.10.10">
    <property type="entry name" value="YVTN repeat-like/Quinoprotein amine dehydrogenase"/>
    <property type="match status" value="1"/>
</dbReference>